<keyword evidence="2 10" id="KW-0963">Cytoplasm</keyword>
<dbReference type="Pfam" id="PF08545">
    <property type="entry name" value="ACP_syn_III"/>
    <property type="match status" value="1"/>
</dbReference>
<evidence type="ECO:0000256" key="6">
    <source>
        <dbReference type="ARBA" id="ARBA00023098"/>
    </source>
</evidence>
<comment type="similarity">
    <text evidence="1 10">Belongs to the thiolase-like superfamily. FabH family.</text>
</comment>
<evidence type="ECO:0000256" key="5">
    <source>
        <dbReference type="ARBA" id="ARBA00022832"/>
    </source>
</evidence>
<dbReference type="InterPro" id="IPR004655">
    <property type="entry name" value="FabH"/>
</dbReference>
<gene>
    <name evidence="10" type="primary">fabH</name>
    <name evidence="13" type="ORF">ACFSR3_07745</name>
</gene>
<dbReference type="CDD" id="cd00830">
    <property type="entry name" value="KAS_III"/>
    <property type="match status" value="1"/>
</dbReference>
<organism evidence="13 14">
    <name type="scientific">Flavobacterium suzhouense</name>
    <dbReference type="NCBI Taxonomy" id="1529638"/>
    <lineage>
        <taxon>Bacteria</taxon>
        <taxon>Pseudomonadati</taxon>
        <taxon>Bacteroidota</taxon>
        <taxon>Flavobacteriia</taxon>
        <taxon>Flavobacteriales</taxon>
        <taxon>Flavobacteriaceae</taxon>
        <taxon>Flavobacterium</taxon>
    </lineage>
</organism>
<evidence type="ECO:0000313" key="13">
    <source>
        <dbReference type="EMBL" id="MFD2601944.1"/>
    </source>
</evidence>
<evidence type="ECO:0000259" key="11">
    <source>
        <dbReference type="Pfam" id="PF08541"/>
    </source>
</evidence>
<keyword evidence="7 10" id="KW-0275">Fatty acid biosynthesis</keyword>
<evidence type="ECO:0000256" key="9">
    <source>
        <dbReference type="ARBA" id="ARBA00023315"/>
    </source>
</evidence>
<keyword evidence="6 10" id="KW-0443">Lipid metabolism</keyword>
<dbReference type="NCBIfam" id="TIGR00747">
    <property type="entry name" value="fabH"/>
    <property type="match status" value="1"/>
</dbReference>
<keyword evidence="4 10" id="KW-0808">Transferase</keyword>
<evidence type="ECO:0000256" key="1">
    <source>
        <dbReference type="ARBA" id="ARBA00008642"/>
    </source>
</evidence>
<evidence type="ECO:0000259" key="12">
    <source>
        <dbReference type="Pfam" id="PF08545"/>
    </source>
</evidence>
<dbReference type="EMBL" id="JBHUMD010000007">
    <property type="protein sequence ID" value="MFD2601944.1"/>
    <property type="molecule type" value="Genomic_DNA"/>
</dbReference>
<feature type="active site" evidence="10">
    <location>
        <position position="116"/>
    </location>
</feature>
<evidence type="ECO:0000256" key="4">
    <source>
        <dbReference type="ARBA" id="ARBA00022679"/>
    </source>
</evidence>
<feature type="active site" evidence="10">
    <location>
        <position position="286"/>
    </location>
</feature>
<keyword evidence="8 10" id="KW-0511">Multifunctional enzyme</keyword>
<comment type="domain">
    <text evidence="10">The last Arg residue of the ACP-binding site is essential for the weak association between ACP/AcpP and FabH.</text>
</comment>
<feature type="domain" description="Beta-ketoacyl-[acyl-carrier-protein] synthase III C-terminal" evidence="11">
    <location>
        <begin position="240"/>
        <end position="327"/>
    </location>
</feature>
<name>A0ABW5NSD4_9FLAO</name>
<dbReference type="Pfam" id="PF08541">
    <property type="entry name" value="ACP_syn_III_C"/>
    <property type="match status" value="1"/>
</dbReference>
<keyword evidence="14" id="KW-1185">Reference proteome</keyword>
<dbReference type="RefSeq" id="WP_379820449.1">
    <property type="nucleotide sequence ID" value="NZ_JBHUMD010000007.1"/>
</dbReference>
<keyword evidence="5 10" id="KW-0276">Fatty acid metabolism</keyword>
<accession>A0ABW5NSD4</accession>
<dbReference type="GO" id="GO:0033818">
    <property type="term" value="F:beta-ketoacyl-acyl-carrier-protein synthase III activity"/>
    <property type="evidence" value="ECO:0007669"/>
    <property type="project" value="UniProtKB-EC"/>
</dbReference>
<evidence type="ECO:0000256" key="10">
    <source>
        <dbReference type="HAMAP-Rule" id="MF_01815"/>
    </source>
</evidence>
<dbReference type="InterPro" id="IPR016039">
    <property type="entry name" value="Thiolase-like"/>
</dbReference>
<evidence type="ECO:0000313" key="14">
    <source>
        <dbReference type="Proteomes" id="UP001597480"/>
    </source>
</evidence>
<feature type="region of interest" description="ACP-binding" evidence="10">
    <location>
        <begin position="257"/>
        <end position="261"/>
    </location>
</feature>
<evidence type="ECO:0000256" key="3">
    <source>
        <dbReference type="ARBA" id="ARBA00022516"/>
    </source>
</evidence>
<dbReference type="Gene3D" id="3.40.47.10">
    <property type="match status" value="1"/>
</dbReference>
<dbReference type="EC" id="2.3.1.180" evidence="10"/>
<feature type="domain" description="Beta-ketoacyl-[acyl-carrier-protein] synthase III N-terminal" evidence="12">
    <location>
        <begin position="110"/>
        <end position="188"/>
    </location>
</feature>
<dbReference type="NCBIfam" id="NF006829">
    <property type="entry name" value="PRK09352.1"/>
    <property type="match status" value="1"/>
</dbReference>
<comment type="function">
    <text evidence="10">Catalyzes the condensation reaction of fatty acid synthesis by the addition to an acyl acceptor of two carbons from malonyl-ACP. Catalyzes the first condensation reaction which initiates fatty acid synthesis and may therefore play a role in governing the total rate of fatty acid production. Possesses both acetoacetyl-ACP synthase and acetyl transacylase activities. Its substrate specificity determines the biosynthesis of branched-chain and/or straight-chain of fatty acids.</text>
</comment>
<comment type="catalytic activity">
    <reaction evidence="10">
        <text>malonyl-[ACP] + acetyl-CoA + H(+) = 3-oxobutanoyl-[ACP] + CO2 + CoA</text>
        <dbReference type="Rhea" id="RHEA:12080"/>
        <dbReference type="Rhea" id="RHEA-COMP:9623"/>
        <dbReference type="Rhea" id="RHEA-COMP:9625"/>
        <dbReference type="ChEBI" id="CHEBI:15378"/>
        <dbReference type="ChEBI" id="CHEBI:16526"/>
        <dbReference type="ChEBI" id="CHEBI:57287"/>
        <dbReference type="ChEBI" id="CHEBI:57288"/>
        <dbReference type="ChEBI" id="CHEBI:78449"/>
        <dbReference type="ChEBI" id="CHEBI:78450"/>
        <dbReference type="EC" id="2.3.1.180"/>
    </reaction>
</comment>
<keyword evidence="3 10" id="KW-0444">Lipid biosynthesis</keyword>
<evidence type="ECO:0000256" key="7">
    <source>
        <dbReference type="ARBA" id="ARBA00023160"/>
    </source>
</evidence>
<evidence type="ECO:0000256" key="8">
    <source>
        <dbReference type="ARBA" id="ARBA00023268"/>
    </source>
</evidence>
<dbReference type="InterPro" id="IPR013751">
    <property type="entry name" value="ACP_syn_III_N"/>
</dbReference>
<protein>
    <recommendedName>
        <fullName evidence="10">Beta-ketoacyl-[acyl-carrier-protein] synthase III</fullName>
        <shortName evidence="10">Beta-ketoacyl-ACP synthase III</shortName>
        <shortName evidence="10">KAS III</shortName>
        <ecNumber evidence="10">2.3.1.180</ecNumber>
    </recommendedName>
    <alternativeName>
        <fullName evidence="10">3-oxoacyl-[acyl-carrier-protein] synthase 3</fullName>
    </alternativeName>
    <alternativeName>
        <fullName evidence="10">3-oxoacyl-[acyl-carrier-protein] synthase III</fullName>
    </alternativeName>
</protein>
<dbReference type="SUPFAM" id="SSF53901">
    <property type="entry name" value="Thiolase-like"/>
    <property type="match status" value="1"/>
</dbReference>
<feature type="active site" evidence="10">
    <location>
        <position position="256"/>
    </location>
</feature>
<comment type="subcellular location">
    <subcellularLocation>
        <location evidence="10">Cytoplasm</location>
    </subcellularLocation>
</comment>
<keyword evidence="9 10" id="KW-0012">Acyltransferase</keyword>
<dbReference type="Proteomes" id="UP001597480">
    <property type="component" value="Unassembled WGS sequence"/>
</dbReference>
<comment type="pathway">
    <text evidence="10">Lipid metabolism; fatty acid biosynthesis.</text>
</comment>
<dbReference type="PANTHER" id="PTHR34069:SF2">
    <property type="entry name" value="BETA-KETOACYL-[ACYL-CARRIER-PROTEIN] SYNTHASE III"/>
    <property type="match status" value="1"/>
</dbReference>
<evidence type="ECO:0000256" key="2">
    <source>
        <dbReference type="ARBA" id="ARBA00022490"/>
    </source>
</evidence>
<reference evidence="14" key="1">
    <citation type="journal article" date="2019" name="Int. J. Syst. Evol. Microbiol.">
        <title>The Global Catalogue of Microorganisms (GCM) 10K type strain sequencing project: providing services to taxonomists for standard genome sequencing and annotation.</title>
        <authorList>
            <consortium name="The Broad Institute Genomics Platform"/>
            <consortium name="The Broad Institute Genome Sequencing Center for Infectious Disease"/>
            <person name="Wu L."/>
            <person name="Ma J."/>
        </authorList>
    </citation>
    <scope>NUCLEOTIDE SEQUENCE [LARGE SCALE GENOMIC DNA]</scope>
    <source>
        <strain evidence="14">KCTC 42107</strain>
    </source>
</reference>
<comment type="subunit">
    <text evidence="10">Homodimer.</text>
</comment>
<dbReference type="InterPro" id="IPR013747">
    <property type="entry name" value="ACP_syn_III_C"/>
</dbReference>
<proteinExistence type="inferred from homology"/>
<comment type="caution">
    <text evidence="13">The sequence shown here is derived from an EMBL/GenBank/DDBJ whole genome shotgun (WGS) entry which is preliminary data.</text>
</comment>
<dbReference type="PANTHER" id="PTHR34069">
    <property type="entry name" value="3-OXOACYL-[ACYL-CARRIER-PROTEIN] SYNTHASE 3"/>
    <property type="match status" value="1"/>
</dbReference>
<sequence>MNTKMNAAITAVGGYVPQTILDNATLEKMVDTSDEWIITRTGIKERRILEPGKATSDMAAFAIQNLLENSGVDPEEIEVLILATSTPDTILSPTAPLACVKAGLKNAWGFDLNAACSGFLYALSVAASLVESGRHKKVLLVGADKMSAIVNYEDRNTCVLFGDGAGAVLLEPAQDGTGVLDTVYKSDGSGIQFLSVPAGGSAEGTGQQTLDEKRHYVQQDGRTVFKNAINGMTTASNELLQKLSLTTETIDWVVPHQANLRIIDSVGQNLGIPKQKIKVNIERYGNTTAATLPLCLWDFHNDFKPGDKILLTAFGAGFTWGSTCVVWGDLRNNN</sequence>
<dbReference type="HAMAP" id="MF_01815">
    <property type="entry name" value="FabH"/>
    <property type="match status" value="1"/>
</dbReference>